<proteinExistence type="predicted"/>
<sequence length="196" mass="19996">MLTGDLMNSTILGLTWGALETMRPVRCVVDSGVGARVAADGAWLGLWVALVGVVTVGCNEGEGGGPGVGGAGVPKYGLGPSSSSSSRAVDTFARTPALPLVLMLRMAGISTRRPGPLQPPTFAPVELDGSSKRAQIFGLVRCQQVSSPFSRASSNPNRRAIASSDGCSSSSSSLSSIASVLYPGFGAASEKQKRKV</sequence>
<protein>
    <submittedName>
        <fullName evidence="2">Uncharacterized protein</fullName>
    </submittedName>
</protein>
<feature type="compositionally biased region" description="Polar residues" evidence="1">
    <location>
        <begin position="148"/>
        <end position="157"/>
    </location>
</feature>
<dbReference type="AlphaFoldDB" id="A0A182JJD5"/>
<evidence type="ECO:0000313" key="2">
    <source>
        <dbReference type="EnsemblMetazoa" id="AATE019162-PA.1"/>
    </source>
</evidence>
<feature type="region of interest" description="Disordered" evidence="1">
    <location>
        <begin position="148"/>
        <end position="174"/>
    </location>
</feature>
<feature type="compositionally biased region" description="Low complexity" evidence="1">
    <location>
        <begin position="163"/>
        <end position="174"/>
    </location>
</feature>
<dbReference type="EnsemblMetazoa" id="AATE019162-RA">
    <property type="protein sequence ID" value="AATE019162-PA.1"/>
    <property type="gene ID" value="AATE019162"/>
</dbReference>
<dbReference type="VEuPathDB" id="VectorBase:AATE019162"/>
<organism evidence="2">
    <name type="scientific">Anopheles atroparvus</name>
    <name type="common">European mosquito</name>
    <dbReference type="NCBI Taxonomy" id="41427"/>
    <lineage>
        <taxon>Eukaryota</taxon>
        <taxon>Metazoa</taxon>
        <taxon>Ecdysozoa</taxon>
        <taxon>Arthropoda</taxon>
        <taxon>Hexapoda</taxon>
        <taxon>Insecta</taxon>
        <taxon>Pterygota</taxon>
        <taxon>Neoptera</taxon>
        <taxon>Endopterygota</taxon>
        <taxon>Diptera</taxon>
        <taxon>Nematocera</taxon>
        <taxon>Culicoidea</taxon>
        <taxon>Culicidae</taxon>
        <taxon>Anophelinae</taxon>
        <taxon>Anopheles</taxon>
    </lineage>
</organism>
<evidence type="ECO:0000256" key="1">
    <source>
        <dbReference type="SAM" id="MobiDB-lite"/>
    </source>
</evidence>
<reference evidence="2" key="1">
    <citation type="submission" date="2022-08" db="UniProtKB">
        <authorList>
            <consortium name="EnsemblMetazoa"/>
        </authorList>
    </citation>
    <scope>IDENTIFICATION</scope>
    <source>
        <strain evidence="2">EBRO</strain>
    </source>
</reference>
<accession>A0A182JJD5</accession>
<name>A0A182JJD5_ANOAO</name>